<comment type="caution">
    <text evidence="17">The sequence shown here is derived from an EMBL/GenBank/DDBJ whole genome shotgun (WGS) entry which is preliminary data.</text>
</comment>
<dbReference type="InterPro" id="IPR050765">
    <property type="entry name" value="Riboflavin_Biosynth_HTPR"/>
</dbReference>
<comment type="cofactor">
    <cofactor evidence="12 15">
        <name>Zn(2+)</name>
        <dbReference type="ChEBI" id="CHEBI:29105"/>
    </cofactor>
    <text evidence="12 15">Binds 1 zinc ion.</text>
</comment>
<dbReference type="GO" id="GO:0009231">
    <property type="term" value="P:riboflavin biosynthetic process"/>
    <property type="evidence" value="ECO:0007669"/>
    <property type="project" value="UniProtKB-UniPathway"/>
</dbReference>
<dbReference type="InterPro" id="IPR016193">
    <property type="entry name" value="Cytidine_deaminase-like"/>
</dbReference>
<comment type="catalytic activity">
    <reaction evidence="12">
        <text>2,5-diamino-6-hydroxy-4-(5-phosphoribosylamino)-pyrimidine + H2O + H(+) = 5-amino-6-(5-phospho-D-ribosylamino)uracil + NH4(+)</text>
        <dbReference type="Rhea" id="RHEA:21868"/>
        <dbReference type="ChEBI" id="CHEBI:15377"/>
        <dbReference type="ChEBI" id="CHEBI:15378"/>
        <dbReference type="ChEBI" id="CHEBI:28938"/>
        <dbReference type="ChEBI" id="CHEBI:58453"/>
        <dbReference type="ChEBI" id="CHEBI:58614"/>
        <dbReference type="EC" id="3.5.4.26"/>
    </reaction>
</comment>
<feature type="binding site" evidence="14">
    <location>
        <position position="182"/>
    </location>
    <ligand>
        <name>substrate</name>
    </ligand>
</feature>
<dbReference type="OrthoDB" id="9800865at2"/>
<dbReference type="EMBL" id="SJFN01000006">
    <property type="protein sequence ID" value="TBW39723.1"/>
    <property type="molecule type" value="Genomic_DNA"/>
</dbReference>
<feature type="binding site" evidence="14">
    <location>
        <position position="205"/>
    </location>
    <ligand>
        <name>substrate</name>
    </ligand>
</feature>
<dbReference type="InterPro" id="IPR024072">
    <property type="entry name" value="DHFR-like_dom_sf"/>
</dbReference>
<feature type="domain" description="CMP/dCMP-type deaminase" evidence="16">
    <location>
        <begin position="1"/>
        <end position="121"/>
    </location>
</feature>
<keyword evidence="6 12" id="KW-0686">Riboflavin biosynthesis</keyword>
<evidence type="ECO:0000313" key="17">
    <source>
        <dbReference type="EMBL" id="TBW39723.1"/>
    </source>
</evidence>
<feature type="binding site" evidence="14">
    <location>
        <begin position="296"/>
        <end position="302"/>
    </location>
    <ligand>
        <name>NADP(+)</name>
        <dbReference type="ChEBI" id="CHEBI:58349"/>
    </ligand>
</feature>
<dbReference type="NCBIfam" id="TIGR00326">
    <property type="entry name" value="eubact_ribD"/>
    <property type="match status" value="1"/>
</dbReference>
<dbReference type="Gene3D" id="3.40.430.10">
    <property type="entry name" value="Dihydrofolate Reductase, subunit A"/>
    <property type="match status" value="1"/>
</dbReference>
<dbReference type="PROSITE" id="PS51747">
    <property type="entry name" value="CYT_DCMP_DEAMINASES_2"/>
    <property type="match status" value="1"/>
</dbReference>
<dbReference type="Gene3D" id="3.40.140.10">
    <property type="entry name" value="Cytidine Deaminase, domain 2"/>
    <property type="match status" value="1"/>
</dbReference>
<name>A0A4Q9VUB3_9HYPH</name>
<evidence type="ECO:0000256" key="5">
    <source>
        <dbReference type="ARBA" id="ARBA00007417"/>
    </source>
</evidence>
<dbReference type="InterPro" id="IPR016192">
    <property type="entry name" value="APOBEC/CMP_deaminase_Zn-bd"/>
</dbReference>
<reference evidence="17 18" key="1">
    <citation type="submission" date="2019-02" db="EMBL/GenBank/DDBJ databases">
        <title>Siculibacillus lacustris gen. nov., sp. nov., a new rosette-forming bacterium isolated from a freshwater crater lake (Lake St. Ana, Romania).</title>
        <authorList>
            <person name="Felfoldi T."/>
            <person name="Marton Z."/>
            <person name="Szabo A."/>
            <person name="Mentes A."/>
            <person name="Boka K."/>
            <person name="Marialigeti K."/>
            <person name="Mathe I."/>
            <person name="Koncz M."/>
            <person name="Schumann P."/>
            <person name="Toth E."/>
        </authorList>
    </citation>
    <scope>NUCLEOTIDE SEQUENCE [LARGE SCALE GENOMIC DNA]</scope>
    <source>
        <strain evidence="17 18">SA-279</strain>
    </source>
</reference>
<evidence type="ECO:0000256" key="13">
    <source>
        <dbReference type="PIRSR" id="PIRSR006769-1"/>
    </source>
</evidence>
<proteinExistence type="inferred from homology"/>
<dbReference type="GO" id="GO:0008835">
    <property type="term" value="F:diaminohydroxyphosphoribosylaminopyrimidine deaminase activity"/>
    <property type="evidence" value="ECO:0007669"/>
    <property type="project" value="UniProtKB-EC"/>
</dbReference>
<dbReference type="GO" id="GO:0008270">
    <property type="term" value="F:zinc ion binding"/>
    <property type="evidence" value="ECO:0007669"/>
    <property type="project" value="InterPro"/>
</dbReference>
<evidence type="ECO:0000313" key="18">
    <source>
        <dbReference type="Proteomes" id="UP000292781"/>
    </source>
</evidence>
<evidence type="ECO:0000256" key="10">
    <source>
        <dbReference type="ARBA" id="ARBA00023002"/>
    </source>
</evidence>
<dbReference type="EC" id="1.1.1.193" evidence="12"/>
<keyword evidence="11" id="KW-0511">Multifunctional enzyme</keyword>
<evidence type="ECO:0000256" key="4">
    <source>
        <dbReference type="ARBA" id="ARBA00005259"/>
    </source>
</evidence>
<keyword evidence="7 12" id="KW-0479">Metal-binding</keyword>
<dbReference type="CDD" id="cd01284">
    <property type="entry name" value="Riboflavin_deaminase-reductase"/>
    <property type="match status" value="1"/>
</dbReference>
<sequence>MAAAVRLARRHLGLTAPNPSVGAIVVADGPDGRRVVGRGVTALGGRPHAEPQALRQAGDAARGATLYVTLEPCSHHGVTPPCVEAIIAAGIVRVVAAVSDPDPRVAGRGFARLAAAGIAVTTGVAEASAADGLCGHLARVRLGRPHVLLKLAVSADRRIGRRDVANLAITGPAARARAQLMRAETDAVAVGIGTAEIDDPALTVRLPGLAAASPVRVVFDAAARLAPRSRLAQTAREIRVIDLVAAGADPDRCAALAALGVEILPVARGADGRLDLAAALTALAAGGITSVLVEGGAEIAAALARRDLIDAVALFESDTVVGPDGLALPAILAAALAADGGSFDVAGREIWGPDRLTLFHRRAVPTPSRSERS</sequence>
<dbReference type="UniPathway" id="UPA00275">
    <property type="reaction ID" value="UER00401"/>
</dbReference>
<dbReference type="GO" id="GO:0008703">
    <property type="term" value="F:5-amino-6-(5-phosphoribosylamino)uracil reductase activity"/>
    <property type="evidence" value="ECO:0007669"/>
    <property type="project" value="UniProtKB-EC"/>
</dbReference>
<feature type="binding site" evidence="14">
    <location>
        <position position="198"/>
    </location>
    <ligand>
        <name>NADP(+)</name>
        <dbReference type="ChEBI" id="CHEBI:58349"/>
    </ligand>
</feature>
<gene>
    <name evidence="17" type="primary">ribD</name>
    <name evidence="17" type="ORF">EYW49_05545</name>
</gene>
<protein>
    <recommendedName>
        <fullName evidence="12">Riboflavin biosynthesis protein RibD</fullName>
    </recommendedName>
    <domain>
        <recommendedName>
            <fullName evidence="12">Diaminohydroxyphosphoribosylaminopyrimidine deaminase</fullName>
            <shortName evidence="12">DRAP deaminase</shortName>
            <ecNumber evidence="12">3.5.4.26</ecNumber>
        </recommendedName>
        <alternativeName>
            <fullName evidence="12">Riboflavin-specific deaminase</fullName>
        </alternativeName>
    </domain>
    <domain>
        <recommendedName>
            <fullName evidence="12">5-amino-6-(5-phosphoribosylamino)uracil reductase</fullName>
            <ecNumber evidence="12">1.1.1.193</ecNumber>
        </recommendedName>
        <alternativeName>
            <fullName evidence="12">HTP reductase</fullName>
        </alternativeName>
    </domain>
</protein>
<feature type="binding site" evidence="15">
    <location>
        <position position="73"/>
    </location>
    <ligand>
        <name>Zn(2+)</name>
        <dbReference type="ChEBI" id="CHEBI:29105"/>
        <note>catalytic</note>
    </ligand>
</feature>
<comment type="similarity">
    <text evidence="5 12">In the C-terminal section; belongs to the HTP reductase family.</text>
</comment>
<dbReference type="EC" id="3.5.4.26" evidence="12"/>
<dbReference type="InterPro" id="IPR004794">
    <property type="entry name" value="Eubact_RibD"/>
</dbReference>
<keyword evidence="9 12" id="KW-0521">NADP</keyword>
<keyword evidence="8 12" id="KW-0862">Zinc</keyword>
<evidence type="ECO:0000256" key="14">
    <source>
        <dbReference type="PIRSR" id="PIRSR006769-2"/>
    </source>
</evidence>
<evidence type="ECO:0000256" key="15">
    <source>
        <dbReference type="PIRSR" id="PIRSR006769-3"/>
    </source>
</evidence>
<evidence type="ECO:0000259" key="16">
    <source>
        <dbReference type="PROSITE" id="PS51747"/>
    </source>
</evidence>
<feature type="binding site" evidence="14">
    <location>
        <position position="202"/>
    </location>
    <ligand>
        <name>substrate</name>
    </ligand>
</feature>
<evidence type="ECO:0000256" key="1">
    <source>
        <dbReference type="ARBA" id="ARBA00002151"/>
    </source>
</evidence>
<comment type="similarity">
    <text evidence="4 12">In the N-terminal section; belongs to the cytidine and deoxycytidylate deaminase family.</text>
</comment>
<feature type="binding site" evidence="14">
    <location>
        <position position="152"/>
    </location>
    <ligand>
        <name>NADP(+)</name>
        <dbReference type="ChEBI" id="CHEBI:58349"/>
    </ligand>
</feature>
<dbReference type="Pfam" id="PF01872">
    <property type="entry name" value="RibD_C"/>
    <property type="match status" value="1"/>
</dbReference>
<feature type="active site" description="Proton donor" evidence="13">
    <location>
        <position position="50"/>
    </location>
</feature>
<dbReference type="SUPFAM" id="SSF53597">
    <property type="entry name" value="Dihydrofolate reductase-like"/>
    <property type="match status" value="1"/>
</dbReference>
<keyword evidence="12 17" id="KW-0378">Hydrolase</keyword>
<evidence type="ECO:0000256" key="11">
    <source>
        <dbReference type="ARBA" id="ARBA00023268"/>
    </source>
</evidence>
<accession>A0A4Q9VUB3</accession>
<evidence type="ECO:0000256" key="7">
    <source>
        <dbReference type="ARBA" id="ARBA00022723"/>
    </source>
</evidence>
<dbReference type="InterPro" id="IPR002734">
    <property type="entry name" value="RibDG_C"/>
</dbReference>
<evidence type="ECO:0000256" key="2">
    <source>
        <dbReference type="ARBA" id="ARBA00004882"/>
    </source>
</evidence>
<comment type="pathway">
    <text evidence="2 12">Cofactor biosynthesis; riboflavin biosynthesis; 5-amino-6-(D-ribitylamino)uracil from GTP: step 2/4.</text>
</comment>
<evidence type="ECO:0000256" key="3">
    <source>
        <dbReference type="ARBA" id="ARBA00004910"/>
    </source>
</evidence>
<evidence type="ECO:0000256" key="9">
    <source>
        <dbReference type="ARBA" id="ARBA00022857"/>
    </source>
</evidence>
<evidence type="ECO:0000256" key="6">
    <source>
        <dbReference type="ARBA" id="ARBA00022619"/>
    </source>
</evidence>
<comment type="catalytic activity">
    <reaction evidence="12">
        <text>5-amino-6-(5-phospho-D-ribitylamino)uracil + NADP(+) = 5-amino-6-(5-phospho-D-ribosylamino)uracil + NADPH + H(+)</text>
        <dbReference type="Rhea" id="RHEA:17845"/>
        <dbReference type="ChEBI" id="CHEBI:15378"/>
        <dbReference type="ChEBI" id="CHEBI:57783"/>
        <dbReference type="ChEBI" id="CHEBI:58349"/>
        <dbReference type="ChEBI" id="CHEBI:58421"/>
        <dbReference type="ChEBI" id="CHEBI:58453"/>
        <dbReference type="EC" id="1.1.1.193"/>
    </reaction>
</comment>
<evidence type="ECO:0000256" key="8">
    <source>
        <dbReference type="ARBA" id="ARBA00022833"/>
    </source>
</evidence>
<dbReference type="PANTHER" id="PTHR38011">
    <property type="entry name" value="DIHYDROFOLATE REDUCTASE FAMILY PROTEIN (AFU_ORTHOLOGUE AFUA_8G06820)"/>
    <property type="match status" value="1"/>
</dbReference>
<dbReference type="PROSITE" id="PS00903">
    <property type="entry name" value="CYT_DCMP_DEAMINASES_1"/>
    <property type="match status" value="1"/>
</dbReference>
<dbReference type="SUPFAM" id="SSF53927">
    <property type="entry name" value="Cytidine deaminase-like"/>
    <property type="match status" value="1"/>
</dbReference>
<feature type="binding site" evidence="14">
    <location>
        <position position="194"/>
    </location>
    <ligand>
        <name>NADP(+)</name>
        <dbReference type="ChEBI" id="CHEBI:58349"/>
    </ligand>
</feature>
<comment type="function">
    <text evidence="1 12">Converts 2,5-diamino-6-(ribosylamino)-4(3h)-pyrimidinone 5'-phosphate into 5-amino-6-(ribosylamino)-2,4(1h,3h)-pyrimidinedione 5'-phosphate.</text>
</comment>
<dbReference type="PIRSF" id="PIRSF006769">
    <property type="entry name" value="RibD"/>
    <property type="match status" value="1"/>
</dbReference>
<keyword evidence="18" id="KW-1185">Reference proteome</keyword>
<dbReference type="Proteomes" id="UP000292781">
    <property type="component" value="Unassembled WGS sequence"/>
</dbReference>
<dbReference type="InterPro" id="IPR002125">
    <property type="entry name" value="CMP_dCMP_dom"/>
</dbReference>
<feature type="binding site" evidence="14">
    <location>
        <position position="294"/>
    </location>
    <ligand>
        <name>substrate</name>
    </ligand>
</feature>
<dbReference type="Pfam" id="PF00383">
    <property type="entry name" value="dCMP_cyt_deam_1"/>
    <property type="match status" value="1"/>
</dbReference>
<evidence type="ECO:0000256" key="12">
    <source>
        <dbReference type="PIRNR" id="PIRNR006769"/>
    </source>
</evidence>
<comment type="pathway">
    <text evidence="3 12">Cofactor biosynthesis; riboflavin biosynthesis; 5-amino-6-(D-ribitylamino)uracil from GTP: step 3/4.</text>
</comment>
<feature type="binding site" evidence="15">
    <location>
        <position position="48"/>
    </location>
    <ligand>
        <name>Zn(2+)</name>
        <dbReference type="ChEBI" id="CHEBI:29105"/>
        <note>catalytic</note>
    </ligand>
</feature>
<feature type="binding site" evidence="15">
    <location>
        <position position="82"/>
    </location>
    <ligand>
        <name>Zn(2+)</name>
        <dbReference type="ChEBI" id="CHEBI:29105"/>
        <note>catalytic</note>
    </ligand>
</feature>
<dbReference type="PANTHER" id="PTHR38011:SF7">
    <property type="entry name" value="2,5-DIAMINO-6-RIBOSYLAMINO-4(3H)-PYRIMIDINONE 5'-PHOSPHATE REDUCTASE"/>
    <property type="match status" value="1"/>
</dbReference>
<dbReference type="AlphaFoldDB" id="A0A4Q9VUB3"/>
<organism evidence="17 18">
    <name type="scientific">Siculibacillus lacustris</name>
    <dbReference type="NCBI Taxonomy" id="1549641"/>
    <lineage>
        <taxon>Bacteria</taxon>
        <taxon>Pseudomonadati</taxon>
        <taxon>Pseudomonadota</taxon>
        <taxon>Alphaproteobacteria</taxon>
        <taxon>Hyphomicrobiales</taxon>
        <taxon>Ancalomicrobiaceae</taxon>
        <taxon>Siculibacillus</taxon>
    </lineage>
</organism>
<keyword evidence="10 12" id="KW-0560">Oxidoreductase</keyword>